<dbReference type="EMBL" id="JAWDGP010001711">
    <property type="protein sequence ID" value="KAK3788943.1"/>
    <property type="molecule type" value="Genomic_DNA"/>
</dbReference>
<dbReference type="Proteomes" id="UP001283361">
    <property type="component" value="Unassembled WGS sequence"/>
</dbReference>
<accession>A0AAE1AJV1</accession>
<comment type="caution">
    <text evidence="2">The sequence shown here is derived from an EMBL/GenBank/DDBJ whole genome shotgun (WGS) entry which is preliminary data.</text>
</comment>
<keyword evidence="3" id="KW-1185">Reference proteome</keyword>
<feature type="compositionally biased region" description="Polar residues" evidence="1">
    <location>
        <begin position="12"/>
        <end position="22"/>
    </location>
</feature>
<gene>
    <name evidence="2" type="ORF">RRG08_010192</name>
</gene>
<feature type="region of interest" description="Disordered" evidence="1">
    <location>
        <begin position="1"/>
        <end position="30"/>
    </location>
</feature>
<evidence type="ECO:0000313" key="3">
    <source>
        <dbReference type="Proteomes" id="UP001283361"/>
    </source>
</evidence>
<name>A0AAE1AJV1_9GAST</name>
<organism evidence="2 3">
    <name type="scientific">Elysia crispata</name>
    <name type="common">lettuce slug</name>
    <dbReference type="NCBI Taxonomy" id="231223"/>
    <lineage>
        <taxon>Eukaryota</taxon>
        <taxon>Metazoa</taxon>
        <taxon>Spiralia</taxon>
        <taxon>Lophotrochozoa</taxon>
        <taxon>Mollusca</taxon>
        <taxon>Gastropoda</taxon>
        <taxon>Heterobranchia</taxon>
        <taxon>Euthyneura</taxon>
        <taxon>Panpulmonata</taxon>
        <taxon>Sacoglossa</taxon>
        <taxon>Placobranchoidea</taxon>
        <taxon>Plakobranchidae</taxon>
        <taxon>Elysia</taxon>
    </lineage>
</organism>
<evidence type="ECO:0000256" key="1">
    <source>
        <dbReference type="SAM" id="MobiDB-lite"/>
    </source>
</evidence>
<proteinExistence type="predicted"/>
<sequence>MLLSPLEDSRRTSPSPQPNKSAASPCPRDQQVVISQNKPKLLNLASTHAALSKLTAPTQINVGHQSIITGPAVERS</sequence>
<dbReference type="AlphaFoldDB" id="A0AAE1AJV1"/>
<evidence type="ECO:0000313" key="2">
    <source>
        <dbReference type="EMBL" id="KAK3788943.1"/>
    </source>
</evidence>
<protein>
    <submittedName>
        <fullName evidence="2">Uncharacterized protein</fullName>
    </submittedName>
</protein>
<reference evidence="2" key="1">
    <citation type="journal article" date="2023" name="G3 (Bethesda)">
        <title>A reference genome for the long-term kleptoplast-retaining sea slug Elysia crispata morphotype clarki.</title>
        <authorList>
            <person name="Eastman K.E."/>
            <person name="Pendleton A.L."/>
            <person name="Shaikh M.A."/>
            <person name="Suttiyut T."/>
            <person name="Ogas R."/>
            <person name="Tomko P."/>
            <person name="Gavelis G."/>
            <person name="Widhalm J.R."/>
            <person name="Wisecaver J.H."/>
        </authorList>
    </citation>
    <scope>NUCLEOTIDE SEQUENCE</scope>
    <source>
        <strain evidence="2">ECLA1</strain>
    </source>
</reference>